<proteinExistence type="predicted"/>
<organism evidence="2 3">
    <name type="scientific">Zophobas morio</name>
    <dbReference type="NCBI Taxonomy" id="2755281"/>
    <lineage>
        <taxon>Eukaryota</taxon>
        <taxon>Metazoa</taxon>
        <taxon>Ecdysozoa</taxon>
        <taxon>Arthropoda</taxon>
        <taxon>Hexapoda</taxon>
        <taxon>Insecta</taxon>
        <taxon>Pterygota</taxon>
        <taxon>Neoptera</taxon>
        <taxon>Endopterygota</taxon>
        <taxon>Coleoptera</taxon>
        <taxon>Polyphaga</taxon>
        <taxon>Cucujiformia</taxon>
        <taxon>Tenebrionidae</taxon>
        <taxon>Zophobas</taxon>
    </lineage>
</organism>
<evidence type="ECO:0000256" key="1">
    <source>
        <dbReference type="SAM" id="MobiDB-lite"/>
    </source>
</evidence>
<gene>
    <name evidence="2" type="ORF">Zmor_020549</name>
</gene>
<dbReference type="EMBL" id="JALNTZ010000006">
    <property type="protein sequence ID" value="KAJ3648773.1"/>
    <property type="molecule type" value="Genomic_DNA"/>
</dbReference>
<protein>
    <submittedName>
        <fullName evidence="2">Uncharacterized protein</fullName>
    </submittedName>
</protein>
<dbReference type="Proteomes" id="UP001168821">
    <property type="component" value="Unassembled WGS sequence"/>
</dbReference>
<sequence length="99" mass="10780">MFTDRRKGLQTTERRLIAPEQILGVSSTAVVSNANVTSQHSIQLRIFDPFPNATIQPPGVYREGCTIRELARSRARPFPANLSGSGCDANAEPSQLALN</sequence>
<dbReference type="AlphaFoldDB" id="A0AA38M9R9"/>
<accession>A0AA38M9R9</accession>
<evidence type="ECO:0000313" key="3">
    <source>
        <dbReference type="Proteomes" id="UP001168821"/>
    </source>
</evidence>
<feature type="region of interest" description="Disordered" evidence="1">
    <location>
        <begin position="78"/>
        <end position="99"/>
    </location>
</feature>
<comment type="caution">
    <text evidence="2">The sequence shown here is derived from an EMBL/GenBank/DDBJ whole genome shotgun (WGS) entry which is preliminary data.</text>
</comment>
<reference evidence="2" key="1">
    <citation type="journal article" date="2023" name="G3 (Bethesda)">
        <title>Whole genome assemblies of Zophobas morio and Tenebrio molitor.</title>
        <authorList>
            <person name="Kaur S."/>
            <person name="Stinson S.A."/>
            <person name="diCenzo G.C."/>
        </authorList>
    </citation>
    <scope>NUCLEOTIDE SEQUENCE</scope>
    <source>
        <strain evidence="2">QUZm001</strain>
    </source>
</reference>
<evidence type="ECO:0000313" key="2">
    <source>
        <dbReference type="EMBL" id="KAJ3648773.1"/>
    </source>
</evidence>
<keyword evidence="3" id="KW-1185">Reference proteome</keyword>
<name>A0AA38M9R9_9CUCU</name>